<dbReference type="InterPro" id="IPR014720">
    <property type="entry name" value="dsRBD_dom"/>
</dbReference>
<dbReference type="InterPro" id="IPR051740">
    <property type="entry name" value="DRBM-containing_protein"/>
</dbReference>
<gene>
    <name evidence="6" type="ORF">DGYR_LOCUS4925</name>
</gene>
<dbReference type="GO" id="GO:0003729">
    <property type="term" value="F:mRNA binding"/>
    <property type="evidence" value="ECO:0007669"/>
    <property type="project" value="TreeGrafter"/>
</dbReference>
<dbReference type="GO" id="GO:0098964">
    <property type="term" value="P:anterograde dendritic transport of messenger ribonucleoprotein complex"/>
    <property type="evidence" value="ECO:0007669"/>
    <property type="project" value="TreeGrafter"/>
</dbReference>
<evidence type="ECO:0000256" key="3">
    <source>
        <dbReference type="PROSITE-ProRule" id="PRU00266"/>
    </source>
</evidence>
<feature type="region of interest" description="Disordered" evidence="4">
    <location>
        <begin position="248"/>
        <end position="273"/>
    </location>
</feature>
<dbReference type="PANTHER" id="PTHR46054:SF3">
    <property type="entry name" value="MATERNAL EFFECT PROTEIN STAUFEN"/>
    <property type="match status" value="1"/>
</dbReference>
<evidence type="ECO:0000313" key="6">
    <source>
        <dbReference type="EMBL" id="CAD5116288.1"/>
    </source>
</evidence>
<dbReference type="AlphaFoldDB" id="A0A7I8VKR5"/>
<dbReference type="GO" id="GO:0010494">
    <property type="term" value="C:cytoplasmic stress granule"/>
    <property type="evidence" value="ECO:0007669"/>
    <property type="project" value="TreeGrafter"/>
</dbReference>
<evidence type="ECO:0000256" key="4">
    <source>
        <dbReference type="SAM" id="MobiDB-lite"/>
    </source>
</evidence>
<accession>A0A7I8VKR5</accession>
<feature type="compositionally biased region" description="Low complexity" evidence="4">
    <location>
        <begin position="150"/>
        <end position="163"/>
    </location>
</feature>
<dbReference type="Pfam" id="PF00035">
    <property type="entry name" value="dsrm"/>
    <property type="match status" value="3"/>
</dbReference>
<dbReference type="GO" id="GO:0003725">
    <property type="term" value="F:double-stranded RNA binding"/>
    <property type="evidence" value="ECO:0007669"/>
    <property type="project" value="TreeGrafter"/>
</dbReference>
<keyword evidence="2 3" id="KW-0694">RNA-binding</keyword>
<sequence>MEQNVAVFSSTAATYFGAPHLRFAAAGPVVMPNSAVQTMQIASNLGEVPLTNTAALSQQSTTSLSNPKEKTPMSLVNELARYNKIDHCYTLVDEKGPPHEKVFYFNLQLGEEVYQASGPSIKKAQHKAADTALKSTKYLRPTFKSRPHSNRNSTNTNNSGSNPAITPTVELNALAMKRGEKVSYKQVQCHQQPSPNAPFVNGRGMSAPRLSHTFCMSVCVGPREFLGEGSTRQAAKHDAASKALRLLKSLPLPSQTPDKTNSNTVNGDSSSSIKSNISQLHELALKLHLDLNFKVANESGPAHMKSFTILCTAVGQTGNEKINEEVSGCGNSKKLAKKEAAKMMLTQLSSLPVPESSIVVRPKRNTNNGKNKIKQQKACPEYGQEVNPISRLIHIQQAKKDTEPEYNLISEEGQGRKKEFTIQVKIGQNIAIGKGPNKKLAKRAAAEEMLENLGYHRQMAQPSKPAIRNSSEGQHDKKNVSFSDDKKGCQLAPGLLYMNNGTKKTKGNRDSNTMFLIAKQLVDNGESDGLADVSRKATAEENLKTLCDRFDIEMTYTDFPRGGDKTAVITLLKVNTCPPQVTHGSAETKAEARETAAQIALEKLAEMLPHQLSTAVVSVRSTSTITSSTSTSTPT</sequence>
<dbReference type="SMART" id="SM00358">
    <property type="entry name" value="DSRM"/>
    <property type="match status" value="4"/>
</dbReference>
<comment type="caution">
    <text evidence="6">The sequence shown here is derived from an EMBL/GenBank/DDBJ whole genome shotgun (WGS) entry which is preliminary data.</text>
</comment>
<proteinExistence type="predicted"/>
<dbReference type="CDD" id="cd19857">
    <property type="entry name" value="DSRM_STAU_rpt1"/>
    <property type="match status" value="1"/>
</dbReference>
<dbReference type="FunFam" id="3.30.160.20:FF:000013">
    <property type="entry name" value="double-stranded RNA-binding protein Staufen homolog 2 isoform X3"/>
    <property type="match status" value="1"/>
</dbReference>
<evidence type="ECO:0000259" key="5">
    <source>
        <dbReference type="PROSITE" id="PS50137"/>
    </source>
</evidence>
<protein>
    <submittedName>
        <fullName evidence="6">DgyrCDS5194</fullName>
    </submittedName>
</protein>
<dbReference type="Proteomes" id="UP000549394">
    <property type="component" value="Unassembled WGS sequence"/>
</dbReference>
<feature type="domain" description="DRBM" evidence="5">
    <location>
        <begin position="275"/>
        <end position="350"/>
    </location>
</feature>
<dbReference type="FunFam" id="3.30.160.20:FF:000007">
    <property type="entry name" value="Double-stranded RNA-binding protein Staufen homolog 1"/>
    <property type="match status" value="2"/>
</dbReference>
<name>A0A7I8VKR5_9ANNE</name>
<dbReference type="GO" id="GO:0007281">
    <property type="term" value="P:germ cell development"/>
    <property type="evidence" value="ECO:0007669"/>
    <property type="project" value="TreeGrafter"/>
</dbReference>
<dbReference type="GO" id="GO:0005886">
    <property type="term" value="C:plasma membrane"/>
    <property type="evidence" value="ECO:0007669"/>
    <property type="project" value="TreeGrafter"/>
</dbReference>
<dbReference type="GO" id="GO:0008298">
    <property type="term" value="P:intracellular mRNA localization"/>
    <property type="evidence" value="ECO:0007669"/>
    <property type="project" value="TreeGrafter"/>
</dbReference>
<feature type="region of interest" description="Disordered" evidence="4">
    <location>
        <begin position="139"/>
        <end position="166"/>
    </location>
</feature>
<feature type="domain" description="DRBM" evidence="5">
    <location>
        <begin position="71"/>
        <end position="138"/>
    </location>
</feature>
<feature type="domain" description="DRBM" evidence="5">
    <location>
        <begin position="538"/>
        <end position="606"/>
    </location>
</feature>
<dbReference type="PANTHER" id="PTHR46054">
    <property type="entry name" value="MATERNAL EFFECT PROTEIN STAUFEN"/>
    <property type="match status" value="1"/>
</dbReference>
<evidence type="ECO:0000256" key="1">
    <source>
        <dbReference type="ARBA" id="ARBA00022737"/>
    </source>
</evidence>
<dbReference type="EMBL" id="CAJFCJ010000006">
    <property type="protein sequence ID" value="CAD5116288.1"/>
    <property type="molecule type" value="Genomic_DNA"/>
</dbReference>
<dbReference type="SUPFAM" id="SSF54768">
    <property type="entry name" value="dsRNA-binding domain-like"/>
    <property type="match status" value="4"/>
</dbReference>
<evidence type="ECO:0000256" key="2">
    <source>
        <dbReference type="ARBA" id="ARBA00022884"/>
    </source>
</evidence>
<feature type="compositionally biased region" description="Polar residues" evidence="4">
    <location>
        <begin position="255"/>
        <end position="268"/>
    </location>
</feature>
<keyword evidence="7" id="KW-1185">Reference proteome</keyword>
<dbReference type="PROSITE" id="PS50137">
    <property type="entry name" value="DS_RBD"/>
    <property type="match status" value="5"/>
</dbReference>
<feature type="region of interest" description="Disordered" evidence="4">
    <location>
        <begin position="458"/>
        <end position="486"/>
    </location>
</feature>
<dbReference type="Pfam" id="PF16482">
    <property type="entry name" value="Staufen_C"/>
    <property type="match status" value="1"/>
</dbReference>
<dbReference type="GO" id="GO:0035418">
    <property type="term" value="P:protein localization to synapse"/>
    <property type="evidence" value="ECO:0007669"/>
    <property type="project" value="TreeGrafter"/>
</dbReference>
<keyword evidence="1" id="KW-0677">Repeat</keyword>
<organism evidence="6 7">
    <name type="scientific">Dimorphilus gyrociliatus</name>
    <dbReference type="NCBI Taxonomy" id="2664684"/>
    <lineage>
        <taxon>Eukaryota</taxon>
        <taxon>Metazoa</taxon>
        <taxon>Spiralia</taxon>
        <taxon>Lophotrochozoa</taxon>
        <taxon>Annelida</taxon>
        <taxon>Polychaeta</taxon>
        <taxon>Polychaeta incertae sedis</taxon>
        <taxon>Dinophilidae</taxon>
        <taxon>Dimorphilus</taxon>
    </lineage>
</organism>
<dbReference type="GO" id="GO:0032839">
    <property type="term" value="C:dendrite cytoplasm"/>
    <property type="evidence" value="ECO:0007669"/>
    <property type="project" value="GOC"/>
</dbReference>
<evidence type="ECO:0000313" key="7">
    <source>
        <dbReference type="Proteomes" id="UP000549394"/>
    </source>
</evidence>
<feature type="domain" description="DRBM" evidence="5">
    <location>
        <begin position="166"/>
        <end position="249"/>
    </location>
</feature>
<dbReference type="OrthoDB" id="10037267at2759"/>
<reference evidence="6 7" key="1">
    <citation type="submission" date="2020-08" db="EMBL/GenBank/DDBJ databases">
        <authorList>
            <person name="Hejnol A."/>
        </authorList>
    </citation>
    <scope>NUCLEOTIDE SEQUENCE [LARGE SCALE GENOMIC DNA]</scope>
</reference>
<feature type="compositionally biased region" description="Basic and acidic residues" evidence="4">
    <location>
        <begin position="473"/>
        <end position="486"/>
    </location>
</feature>
<dbReference type="InterPro" id="IPR032478">
    <property type="entry name" value="Staufen_C"/>
</dbReference>
<dbReference type="Gene3D" id="3.30.160.20">
    <property type="match status" value="5"/>
</dbReference>
<dbReference type="GO" id="GO:0043025">
    <property type="term" value="C:neuronal cell body"/>
    <property type="evidence" value="ECO:0007669"/>
    <property type="project" value="TreeGrafter"/>
</dbReference>
<feature type="domain" description="DRBM" evidence="5">
    <location>
        <begin position="387"/>
        <end position="455"/>
    </location>
</feature>